<sequence length="138" mass="15042">MEKDPPTIDIFPRTVAAWLSVRDSQRAVAFYKAAFDAVESFRLEDPDGALVARLSIDGSEFWVGDESPEHGNFSPESLGGGTARMILTVPDPDVVFARALKAGASEVHPVREEHGWRLGRVVDPFGHHWEIGCPASAS</sequence>
<dbReference type="CDD" id="cd07246">
    <property type="entry name" value="VOC_like"/>
    <property type="match status" value="1"/>
</dbReference>
<dbReference type="InterPro" id="IPR037523">
    <property type="entry name" value="VOC_core"/>
</dbReference>
<protein>
    <submittedName>
        <fullName evidence="2">VOC family protein</fullName>
    </submittedName>
</protein>
<accession>A0ABT6FI80</accession>
<reference evidence="2 3" key="1">
    <citation type="submission" date="2023-03" db="EMBL/GenBank/DDBJ databases">
        <title>Paludisphaera mucosa sp. nov. a novel planctomycete from northern fen.</title>
        <authorList>
            <person name="Ivanova A."/>
        </authorList>
    </citation>
    <scope>NUCLEOTIDE SEQUENCE [LARGE SCALE GENOMIC DNA]</scope>
    <source>
        <strain evidence="2 3">Pla2</strain>
    </source>
</reference>
<dbReference type="PANTHER" id="PTHR34109">
    <property type="entry name" value="BNAUNNG04460D PROTEIN-RELATED"/>
    <property type="match status" value="1"/>
</dbReference>
<gene>
    <name evidence="2" type="ORF">PZE19_26080</name>
</gene>
<proteinExistence type="predicted"/>
<name>A0ABT6FI80_9BACT</name>
<dbReference type="InterPro" id="IPR041581">
    <property type="entry name" value="Glyoxalase_6"/>
</dbReference>
<evidence type="ECO:0000259" key="1">
    <source>
        <dbReference type="PROSITE" id="PS51819"/>
    </source>
</evidence>
<dbReference type="InterPro" id="IPR029068">
    <property type="entry name" value="Glyas_Bleomycin-R_OHBP_Dase"/>
</dbReference>
<dbReference type="EMBL" id="JARRAG010000002">
    <property type="protein sequence ID" value="MDG3007247.1"/>
    <property type="molecule type" value="Genomic_DNA"/>
</dbReference>
<dbReference type="PROSITE" id="PS51819">
    <property type="entry name" value="VOC"/>
    <property type="match status" value="1"/>
</dbReference>
<dbReference type="RefSeq" id="WP_277863533.1">
    <property type="nucleotide sequence ID" value="NZ_JARRAG010000002.1"/>
</dbReference>
<evidence type="ECO:0000313" key="2">
    <source>
        <dbReference type="EMBL" id="MDG3007247.1"/>
    </source>
</evidence>
<dbReference type="Pfam" id="PF18029">
    <property type="entry name" value="Glyoxalase_6"/>
    <property type="match status" value="1"/>
</dbReference>
<dbReference type="SUPFAM" id="SSF54593">
    <property type="entry name" value="Glyoxalase/Bleomycin resistance protein/Dihydroxybiphenyl dioxygenase"/>
    <property type="match status" value="1"/>
</dbReference>
<evidence type="ECO:0000313" key="3">
    <source>
        <dbReference type="Proteomes" id="UP001216907"/>
    </source>
</evidence>
<feature type="domain" description="VOC" evidence="1">
    <location>
        <begin position="11"/>
        <end position="134"/>
    </location>
</feature>
<comment type="caution">
    <text evidence="2">The sequence shown here is derived from an EMBL/GenBank/DDBJ whole genome shotgun (WGS) entry which is preliminary data.</text>
</comment>
<keyword evidence="3" id="KW-1185">Reference proteome</keyword>
<dbReference type="PANTHER" id="PTHR34109:SF1">
    <property type="entry name" value="VOC DOMAIN-CONTAINING PROTEIN"/>
    <property type="match status" value="1"/>
</dbReference>
<dbReference type="Gene3D" id="3.10.180.10">
    <property type="entry name" value="2,3-Dihydroxybiphenyl 1,2-Dioxygenase, domain 1"/>
    <property type="match status" value="1"/>
</dbReference>
<organism evidence="2 3">
    <name type="scientific">Paludisphaera mucosa</name>
    <dbReference type="NCBI Taxonomy" id="3030827"/>
    <lineage>
        <taxon>Bacteria</taxon>
        <taxon>Pseudomonadati</taxon>
        <taxon>Planctomycetota</taxon>
        <taxon>Planctomycetia</taxon>
        <taxon>Isosphaerales</taxon>
        <taxon>Isosphaeraceae</taxon>
        <taxon>Paludisphaera</taxon>
    </lineage>
</organism>
<dbReference type="Proteomes" id="UP001216907">
    <property type="component" value="Unassembled WGS sequence"/>
</dbReference>